<dbReference type="GO" id="GO:0000139">
    <property type="term" value="C:Golgi membrane"/>
    <property type="evidence" value="ECO:0007669"/>
    <property type="project" value="UniProtKB-SubCell"/>
</dbReference>
<dbReference type="GO" id="GO:0006829">
    <property type="term" value="P:zinc ion transport"/>
    <property type="evidence" value="ECO:0007669"/>
    <property type="project" value="InterPro"/>
</dbReference>
<proteinExistence type="predicted"/>
<dbReference type="InterPro" id="IPR045891">
    <property type="entry name" value="ZIP9"/>
</dbReference>
<feature type="transmembrane region" description="Helical" evidence="7">
    <location>
        <begin position="6"/>
        <end position="29"/>
    </location>
</feature>
<feature type="transmembrane region" description="Helical" evidence="7">
    <location>
        <begin position="277"/>
        <end position="294"/>
    </location>
</feature>
<dbReference type="RefSeq" id="XP_020066601.1">
    <property type="nucleotide sequence ID" value="XM_020206186.1"/>
</dbReference>
<feature type="transmembrane region" description="Helical" evidence="7">
    <location>
        <begin position="78"/>
        <end position="100"/>
    </location>
</feature>
<evidence type="ECO:0000256" key="1">
    <source>
        <dbReference type="ARBA" id="ARBA00004127"/>
    </source>
</evidence>
<gene>
    <name evidence="8" type="ORF">CANTADRAFT_109993</name>
</gene>
<evidence type="ECO:0000256" key="7">
    <source>
        <dbReference type="SAM" id="Phobius"/>
    </source>
</evidence>
<feature type="transmembrane region" description="Helical" evidence="7">
    <location>
        <begin position="189"/>
        <end position="216"/>
    </location>
</feature>
<keyword evidence="6 7" id="KW-0472">Membrane</keyword>
<dbReference type="PANTHER" id="PTHR16133:SF0">
    <property type="entry name" value="ZINC_IRON REGULATED TRANSPORTER-RELATED PROTEIN 102B, ISOFORM E"/>
    <property type="match status" value="1"/>
</dbReference>
<dbReference type="InterPro" id="IPR003689">
    <property type="entry name" value="ZIP"/>
</dbReference>
<feature type="transmembrane region" description="Helical" evidence="7">
    <location>
        <begin position="222"/>
        <end position="239"/>
    </location>
</feature>
<feature type="transmembrane region" description="Helical" evidence="7">
    <location>
        <begin position="41"/>
        <end position="66"/>
    </location>
</feature>
<dbReference type="STRING" id="984487.A0A1E4SPN4"/>
<feature type="transmembrane region" description="Helical" evidence="7">
    <location>
        <begin position="158"/>
        <end position="182"/>
    </location>
</feature>
<dbReference type="GO" id="GO:0046873">
    <property type="term" value="F:metal ion transmembrane transporter activity"/>
    <property type="evidence" value="ECO:0007669"/>
    <property type="project" value="InterPro"/>
</dbReference>
<evidence type="ECO:0000256" key="6">
    <source>
        <dbReference type="ARBA" id="ARBA00023136"/>
    </source>
</evidence>
<feature type="transmembrane region" description="Helical" evidence="7">
    <location>
        <begin position="132"/>
        <end position="152"/>
    </location>
</feature>
<dbReference type="PANTHER" id="PTHR16133">
    <property type="entry name" value="SOLUTE CARRIER FAMILY 39 ZINC TRANSPORTER , MEMBER 9-RELATED"/>
    <property type="match status" value="1"/>
</dbReference>
<evidence type="ECO:0000256" key="5">
    <source>
        <dbReference type="ARBA" id="ARBA00023034"/>
    </source>
</evidence>
<reference evidence="9" key="1">
    <citation type="submission" date="2016-05" db="EMBL/GenBank/DDBJ databases">
        <title>Comparative genomics of biotechnologically important yeasts.</title>
        <authorList>
            <consortium name="DOE Joint Genome Institute"/>
            <person name="Riley R."/>
            <person name="Haridas S."/>
            <person name="Wolfe K.H."/>
            <person name="Lopes M.R."/>
            <person name="Hittinger C.T."/>
            <person name="Goker M."/>
            <person name="Salamov A."/>
            <person name="Wisecaver J."/>
            <person name="Long T.M."/>
            <person name="Aerts A.L."/>
            <person name="Barry K."/>
            <person name="Choi C."/>
            <person name="Clum A."/>
            <person name="Coughlan A.Y."/>
            <person name="Deshpande S."/>
            <person name="Douglass A.P."/>
            <person name="Hanson S.J."/>
            <person name="Klenk H.-P."/>
            <person name="Labutti K."/>
            <person name="Lapidus A."/>
            <person name="Lindquist E."/>
            <person name="Lipzen A."/>
            <person name="Meier-Kolthoff J.P."/>
            <person name="Ohm R.A."/>
            <person name="Otillar R.P."/>
            <person name="Pangilinan J."/>
            <person name="Peng Y."/>
            <person name="Rokas A."/>
            <person name="Rosa C.A."/>
            <person name="Scheuner C."/>
            <person name="Sibirny A.A."/>
            <person name="Slot J.C."/>
            <person name="Stielow J.B."/>
            <person name="Sun H."/>
            <person name="Kurtzman C.P."/>
            <person name="Blackwell M."/>
            <person name="Grigoriev I.V."/>
            <person name="Jeffries T.W."/>
        </authorList>
    </citation>
    <scope>NUCLEOTIDE SEQUENCE [LARGE SCALE GENOMIC DNA]</scope>
    <source>
        <strain evidence="9">NRRL Y-17324</strain>
    </source>
</reference>
<protein>
    <submittedName>
        <fullName evidence="8">Zinc/iron permease</fullName>
    </submittedName>
</protein>
<sequence length="296" mass="32111">MVHKLVQLVLLTSIMGVSSFLGGIIPLKIPMNSSKLNYMSIFSMGILISTSLVLIIPEGVLTLYGSLHQEDLENAPKYLGLALLGGFILMYIVDGLPALLSTFNLSVKFDYTVEANKVSFLDILKSIVDSSITLGLIFHALIDGISLGSSLFSDDISFQLFFFIAIIIHKLPTAFSFTSILLRENFNTTIILVHLILFSLSTPVSAIVTYLIVSTLGSNNKFVIGMLFLFSAGTFLYVVNHVVTGISNGSNTEYTPTSSESEEHAPHRHLKLSGIELLVSVAGMTIPILMSLLGSD</sequence>
<dbReference type="GeneID" id="30980323"/>
<dbReference type="EMBL" id="KV453909">
    <property type="protein sequence ID" value="ODV81479.1"/>
    <property type="molecule type" value="Genomic_DNA"/>
</dbReference>
<dbReference type="Proteomes" id="UP000094285">
    <property type="component" value="Unassembled WGS sequence"/>
</dbReference>
<dbReference type="OrthoDB" id="19859at2759"/>
<keyword evidence="3 7" id="KW-0812">Transmembrane</keyword>
<name>A0A1E4SPN4_9ASCO</name>
<evidence type="ECO:0000256" key="3">
    <source>
        <dbReference type="ARBA" id="ARBA00022692"/>
    </source>
</evidence>
<keyword evidence="4 7" id="KW-1133">Transmembrane helix</keyword>
<evidence type="ECO:0000256" key="4">
    <source>
        <dbReference type="ARBA" id="ARBA00022989"/>
    </source>
</evidence>
<evidence type="ECO:0000313" key="9">
    <source>
        <dbReference type="Proteomes" id="UP000094285"/>
    </source>
</evidence>
<dbReference type="Pfam" id="PF02535">
    <property type="entry name" value="Zip"/>
    <property type="match status" value="2"/>
</dbReference>
<keyword evidence="5" id="KW-0333">Golgi apparatus</keyword>
<keyword evidence="9" id="KW-1185">Reference proteome</keyword>
<organism evidence="8 9">
    <name type="scientific">Suhomyces tanzawaensis NRRL Y-17324</name>
    <dbReference type="NCBI Taxonomy" id="984487"/>
    <lineage>
        <taxon>Eukaryota</taxon>
        <taxon>Fungi</taxon>
        <taxon>Dikarya</taxon>
        <taxon>Ascomycota</taxon>
        <taxon>Saccharomycotina</taxon>
        <taxon>Pichiomycetes</taxon>
        <taxon>Debaryomycetaceae</taxon>
        <taxon>Suhomyces</taxon>
    </lineage>
</organism>
<evidence type="ECO:0000313" key="8">
    <source>
        <dbReference type="EMBL" id="ODV81479.1"/>
    </source>
</evidence>
<evidence type="ECO:0000256" key="2">
    <source>
        <dbReference type="ARBA" id="ARBA00004394"/>
    </source>
</evidence>
<dbReference type="AlphaFoldDB" id="A0A1E4SPN4"/>
<accession>A0A1E4SPN4</accession>
<comment type="subcellular location">
    <subcellularLocation>
        <location evidence="1">Endomembrane system</location>
        <topology evidence="1">Multi-pass membrane protein</topology>
    </subcellularLocation>
    <subcellularLocation>
        <location evidence="2">Golgi apparatus membrane</location>
    </subcellularLocation>
</comment>